<evidence type="ECO:0008006" key="4">
    <source>
        <dbReference type="Google" id="ProtNLM"/>
    </source>
</evidence>
<gene>
    <name evidence="2" type="ORF">OCK74_00565</name>
</gene>
<reference evidence="2" key="1">
    <citation type="submission" date="2022-09" db="EMBL/GenBank/DDBJ databases">
        <authorList>
            <person name="Yuan C."/>
            <person name="Ke Z."/>
        </authorList>
    </citation>
    <scope>NUCLEOTIDE SEQUENCE</scope>
    <source>
        <strain evidence="2">LB-8</strain>
    </source>
</reference>
<accession>A0A9X2XRR3</accession>
<dbReference type="RefSeq" id="WP_279295025.1">
    <property type="nucleotide sequence ID" value="NZ_JAOTIF010000001.1"/>
</dbReference>
<dbReference type="AlphaFoldDB" id="A0A9X2XRR3"/>
<feature type="transmembrane region" description="Helical" evidence="1">
    <location>
        <begin position="115"/>
        <end position="133"/>
    </location>
</feature>
<protein>
    <recommendedName>
        <fullName evidence="4">tRNA (5-methylaminomethyl-2-thiouridylate)-methyltransferase</fullName>
    </recommendedName>
</protein>
<keyword evidence="3" id="KW-1185">Reference proteome</keyword>
<organism evidence="2 3">
    <name type="scientific">Paraflavisolibacter caeni</name>
    <dbReference type="NCBI Taxonomy" id="2982496"/>
    <lineage>
        <taxon>Bacteria</taxon>
        <taxon>Pseudomonadati</taxon>
        <taxon>Bacteroidota</taxon>
        <taxon>Chitinophagia</taxon>
        <taxon>Chitinophagales</taxon>
        <taxon>Chitinophagaceae</taxon>
        <taxon>Paraflavisolibacter</taxon>
    </lineage>
</organism>
<dbReference type="Proteomes" id="UP001155483">
    <property type="component" value="Unassembled WGS sequence"/>
</dbReference>
<keyword evidence="1" id="KW-1133">Transmembrane helix</keyword>
<proteinExistence type="predicted"/>
<feature type="transmembrane region" description="Helical" evidence="1">
    <location>
        <begin position="68"/>
        <end position="86"/>
    </location>
</feature>
<keyword evidence="1" id="KW-0812">Transmembrane</keyword>
<feature type="transmembrane region" description="Helical" evidence="1">
    <location>
        <begin position="93"/>
        <end position="109"/>
    </location>
</feature>
<sequence length="140" mass="15371">MSTITADYASQAPAKATSQVERVISILRWTYGLVPIAAGADKFLHLLTDWDQYLAPAVTDIIPLQPHTFMSIVGIIEIVAGIVLLIKPKIGSIIVSLWLIGIAINLLLTGKYFDIAVRDIVMAIGAFSLYMLLSDTRYHE</sequence>
<name>A0A9X2XRR3_9BACT</name>
<keyword evidence="1" id="KW-0472">Membrane</keyword>
<comment type="caution">
    <text evidence="2">The sequence shown here is derived from an EMBL/GenBank/DDBJ whole genome shotgun (WGS) entry which is preliminary data.</text>
</comment>
<reference evidence="2" key="2">
    <citation type="submission" date="2023-04" db="EMBL/GenBank/DDBJ databases">
        <title>Paracnuella aquatica gen. nov., sp. nov., a member of the family Chitinophagaceae isolated from a hot spring.</title>
        <authorList>
            <person name="Wang C."/>
        </authorList>
    </citation>
    <scope>NUCLEOTIDE SEQUENCE</scope>
    <source>
        <strain evidence="2">LB-8</strain>
    </source>
</reference>
<evidence type="ECO:0000313" key="2">
    <source>
        <dbReference type="EMBL" id="MCU7547579.1"/>
    </source>
</evidence>
<evidence type="ECO:0000256" key="1">
    <source>
        <dbReference type="SAM" id="Phobius"/>
    </source>
</evidence>
<evidence type="ECO:0000313" key="3">
    <source>
        <dbReference type="Proteomes" id="UP001155483"/>
    </source>
</evidence>
<dbReference type="EMBL" id="JAOTIF010000001">
    <property type="protein sequence ID" value="MCU7547579.1"/>
    <property type="molecule type" value="Genomic_DNA"/>
</dbReference>